<evidence type="ECO:0000313" key="1">
    <source>
        <dbReference type="EMBL" id="KAI9512665.1"/>
    </source>
</evidence>
<evidence type="ECO:0000313" key="2">
    <source>
        <dbReference type="Proteomes" id="UP001207468"/>
    </source>
</evidence>
<keyword evidence="2" id="KW-1185">Reference proteome</keyword>
<accession>A0ACC0UM32</accession>
<sequence>MAYQESAQSFVRALRAPTDPPKLGDPSKIEIATAAWGQTSFHVPRKAEIILEWSLTRLLKDGTQHRESNPVLDLRFWALLQGVLSTLSSESANKGVVQHTWLISLLNRMPLLPIVSSLLSNSLNLPAQKRGEIYLLSSKSLQLVWSLSAPKFSLDNLLECLGVVLRVLETEAAGPCENSGLVAICTLVTSSLRNALSHSSNKKKFSHAFMTSHINAWLVFISNERAACSPIHKEIRDLGVELLFNADSLRQMAEGPGANPLFDVLGTHISSSQPRLLSTLPFLMAAFTDAVKKRRSLLPSGSTSTTDAPSFAMLFFYTCEEILRSIGDYHKNQVWNSRLGLLKVVEDESLFSPRNESTVVLLKKQVNACVECLSSEDDGNVPIAVQCICVLSRIDHDLVEVSTGHILSKFLTLFRSPCGEALVIPANEFLSLALSFHMKTRTLPTHISRLMDSCSLRHPYYSSLSIRTSYDGLVASPALTIIHLNKLSMAVRTYITPGQTLDTARQVLVVLREIWERFRDVEKKDTADHGQRPRKKRRTYEGSREGSTAGAVTFMLAARIATAVLTSLPLHTTTEAEQAKTKTTVGESLIGFIRDAILAGSDEAISGNGNGDKGRDVWAKQVVAAAALRLRYMLEMSGHTQYDLDDQNDLGELTAAALKVDDCLPEYGVEIFRYLLQHRSYRDFQQLQVLLDVVLNFLETRLLSHSPASKTWLGRSSQLSFDEDGPALAAVALFKLLLDRNLEVVNTFASPTQQELLVGLLHSANLETGYEDAKRGLSLVTIVHECLHSANFWEQDNLRSSFFSIQHARTTFLDTVDFAKSQKRRASGHRSETQIREAVKAYSFLLYPSPECIPKSSRNDFIRRAVVLDILLGFDAKASTPRAFQVARTFLLRTLSFLGSWEHEAGGRYLHYLMTSPVPTSTEQITMDLVQGHLRAAFQAAVQGRTNVVFDAVQVCRTHPLGDWYSSKAPEIPLRSSTQLLMDIAMADFSLSSFLPDLADHLSSLFECVLDQLHPFIRRLASRDVTEQDELLDYSDVLLFWSRVIAFGRYLDHPKNPSPGLGTLIMQAVGPSLLSGSSRDPRVSRFGGAMHAVLISELPLFSMEDREDRESHLQCIITTYMTFAHLSMSAERCDLGENLAKLFRTLSLSEFSSCLQFVIEALISNGIASDGIAHLIRLISLALHNALENTLRIVQTYVKECLDLFVNDAKLSDASILRLPVLTFISDLCSKRPASIRPQNVISIWVVLSRHLAGSKAHDSETNVAVFHEIVAILSSLVRLRRDLVVTTLPHLSNIICHLLSALRGPRPLLGAKQFSIVADSLPVWVNPSRPLGAEESKSLSRLLTSLAAKTSVRVHGPSAELRKPESLARPLSKHVPCVLQAYLEALNDPLCVLPAETRRELQPGLFVLCDMLNEHTRDSLMVSALDAGGKAAMKVLWREYEKQRYTGKG</sequence>
<protein>
    <submittedName>
        <fullName evidence="1">Urb2/Npa2 family-domain-containing protein</fullName>
    </submittedName>
</protein>
<proteinExistence type="predicted"/>
<organism evidence="1 2">
    <name type="scientific">Russula earlei</name>
    <dbReference type="NCBI Taxonomy" id="71964"/>
    <lineage>
        <taxon>Eukaryota</taxon>
        <taxon>Fungi</taxon>
        <taxon>Dikarya</taxon>
        <taxon>Basidiomycota</taxon>
        <taxon>Agaricomycotina</taxon>
        <taxon>Agaricomycetes</taxon>
        <taxon>Russulales</taxon>
        <taxon>Russulaceae</taxon>
        <taxon>Russula</taxon>
    </lineage>
</organism>
<name>A0ACC0UM32_9AGAM</name>
<reference evidence="1" key="1">
    <citation type="submission" date="2021-03" db="EMBL/GenBank/DDBJ databases">
        <title>Evolutionary priming and transition to the ectomycorrhizal habit in an iconic lineage of mushroom-forming fungi: is preadaptation a requirement?</title>
        <authorList>
            <consortium name="DOE Joint Genome Institute"/>
            <person name="Looney B.P."/>
            <person name="Miyauchi S."/>
            <person name="Morin E."/>
            <person name="Drula E."/>
            <person name="Courty P.E."/>
            <person name="Chicoki N."/>
            <person name="Fauchery L."/>
            <person name="Kohler A."/>
            <person name="Kuo A."/>
            <person name="LaButti K."/>
            <person name="Pangilinan J."/>
            <person name="Lipzen A."/>
            <person name="Riley R."/>
            <person name="Andreopoulos W."/>
            <person name="He G."/>
            <person name="Johnson J."/>
            <person name="Barry K.W."/>
            <person name="Grigoriev I.V."/>
            <person name="Nagy L."/>
            <person name="Hibbett D."/>
            <person name="Henrissat B."/>
            <person name="Matheny P.B."/>
            <person name="Labbe J."/>
            <person name="Martin A.F."/>
        </authorList>
    </citation>
    <scope>NUCLEOTIDE SEQUENCE</scope>
    <source>
        <strain evidence="1">BPL698</strain>
    </source>
</reference>
<dbReference type="Proteomes" id="UP001207468">
    <property type="component" value="Unassembled WGS sequence"/>
</dbReference>
<comment type="caution">
    <text evidence="1">The sequence shown here is derived from an EMBL/GenBank/DDBJ whole genome shotgun (WGS) entry which is preliminary data.</text>
</comment>
<dbReference type="EMBL" id="JAGFNK010000007">
    <property type="protein sequence ID" value="KAI9512665.1"/>
    <property type="molecule type" value="Genomic_DNA"/>
</dbReference>
<gene>
    <name evidence="1" type="ORF">F5148DRAFT_992168</name>
</gene>